<proteinExistence type="predicted"/>
<dbReference type="GO" id="GO:0000978">
    <property type="term" value="F:RNA polymerase II cis-regulatory region sequence-specific DNA binding"/>
    <property type="evidence" value="ECO:0007669"/>
    <property type="project" value="TreeGrafter"/>
</dbReference>
<dbReference type="OrthoDB" id="4961373at2759"/>
<reference evidence="6" key="1">
    <citation type="submission" date="2020-03" db="EMBL/GenBank/DDBJ databases">
        <title>A mixture of massive structural variations and highly conserved coding sequences in Ustilaginoidea virens genome.</title>
        <authorList>
            <person name="Zhang K."/>
            <person name="Zhao Z."/>
            <person name="Zhang Z."/>
            <person name="Li Y."/>
            <person name="Hsiang T."/>
            <person name="Sun W."/>
        </authorList>
    </citation>
    <scope>NUCLEOTIDE SEQUENCE</scope>
    <source>
        <strain evidence="6">UV-8b</strain>
    </source>
</reference>
<dbReference type="EMBL" id="CP072759">
    <property type="protein sequence ID" value="QUC23481.1"/>
    <property type="molecule type" value="Genomic_DNA"/>
</dbReference>
<dbReference type="Proteomes" id="UP000027002">
    <property type="component" value="Chromosome 7"/>
</dbReference>
<dbReference type="RefSeq" id="XP_043001154.1">
    <property type="nucleotide sequence ID" value="XM_043145219.1"/>
</dbReference>
<keyword evidence="7" id="KW-1185">Reference proteome</keyword>
<evidence type="ECO:0000313" key="7">
    <source>
        <dbReference type="Proteomes" id="UP000027002"/>
    </source>
</evidence>
<dbReference type="KEGG" id="uvi:66068499"/>
<name>A0A8E5ML27_USTVR</name>
<organism evidence="6 7">
    <name type="scientific">Ustilaginoidea virens</name>
    <name type="common">Rice false smut fungus</name>
    <name type="synonym">Villosiclava virens</name>
    <dbReference type="NCBI Taxonomy" id="1159556"/>
    <lineage>
        <taxon>Eukaryota</taxon>
        <taxon>Fungi</taxon>
        <taxon>Dikarya</taxon>
        <taxon>Ascomycota</taxon>
        <taxon>Pezizomycotina</taxon>
        <taxon>Sordariomycetes</taxon>
        <taxon>Hypocreomycetidae</taxon>
        <taxon>Hypocreales</taxon>
        <taxon>Clavicipitaceae</taxon>
        <taxon>Ustilaginoidea</taxon>
    </lineage>
</organism>
<evidence type="ECO:0000313" key="6">
    <source>
        <dbReference type="EMBL" id="QUC23481.1"/>
    </source>
</evidence>
<evidence type="ECO:0000256" key="3">
    <source>
        <dbReference type="ARBA" id="ARBA00023163"/>
    </source>
</evidence>
<feature type="compositionally biased region" description="Low complexity" evidence="4">
    <location>
        <begin position="113"/>
        <end position="127"/>
    </location>
</feature>
<dbReference type="GO" id="GO:1903833">
    <property type="term" value="P:positive regulation of cellular response to amino acid starvation"/>
    <property type="evidence" value="ECO:0007669"/>
    <property type="project" value="TreeGrafter"/>
</dbReference>
<dbReference type="GO" id="GO:0005667">
    <property type="term" value="C:transcription regulator complex"/>
    <property type="evidence" value="ECO:0007669"/>
    <property type="project" value="TreeGrafter"/>
</dbReference>
<dbReference type="AlphaFoldDB" id="A0A8E5ML27"/>
<dbReference type="GO" id="GO:0001080">
    <property type="term" value="P:nitrogen catabolite activation of transcription from RNA polymerase II promoter"/>
    <property type="evidence" value="ECO:0007669"/>
    <property type="project" value="TreeGrafter"/>
</dbReference>
<dbReference type="CDD" id="cd12193">
    <property type="entry name" value="bZIP_GCN4"/>
    <property type="match status" value="1"/>
</dbReference>
<feature type="domain" description="BZIP" evidence="5">
    <location>
        <begin position="152"/>
        <end position="166"/>
    </location>
</feature>
<dbReference type="SMART" id="SM00338">
    <property type="entry name" value="BRLZ"/>
    <property type="match status" value="1"/>
</dbReference>
<gene>
    <name evidence="6" type="ORF">UV8b_07722</name>
</gene>
<feature type="compositionally biased region" description="Pro residues" evidence="4">
    <location>
        <begin position="103"/>
        <end position="112"/>
    </location>
</feature>
<keyword evidence="3" id="KW-0804">Transcription</keyword>
<sequence length="209" mass="22487">MVAFAGVGSRIGSCQNDSSSYRARHVRDSSQDMLIQHHNDFLSCGLYTLPRAHQDPSSLHANPAVVTYAKNAAPSSGISPSPPATSSSSSSPSSSSSFSSTTPPRPTSPPSPQRKAPASSGSSSTGPQRKRAASSPLAHVHPDSEDAQVAIKRRRNTMAARKYRQKRLDRVSHLEDALASVTGERDHLKLPLARREAQVEALREMLLRK</sequence>
<dbReference type="InterPro" id="IPR046347">
    <property type="entry name" value="bZIP_sf"/>
</dbReference>
<dbReference type="PANTHER" id="PTHR11462">
    <property type="entry name" value="JUN TRANSCRIPTION FACTOR-RELATED"/>
    <property type="match status" value="1"/>
</dbReference>
<accession>A0A8E5ML27</accession>
<dbReference type="GO" id="GO:0000981">
    <property type="term" value="F:DNA-binding transcription factor activity, RNA polymerase II-specific"/>
    <property type="evidence" value="ECO:0007669"/>
    <property type="project" value="TreeGrafter"/>
</dbReference>
<dbReference type="SUPFAM" id="SSF57959">
    <property type="entry name" value="Leucine zipper domain"/>
    <property type="match status" value="1"/>
</dbReference>
<protein>
    <recommendedName>
        <fullName evidence="5">BZIP domain-containing protein</fullName>
    </recommendedName>
</protein>
<feature type="compositionally biased region" description="Low complexity" evidence="4">
    <location>
        <begin position="74"/>
        <end position="102"/>
    </location>
</feature>
<keyword evidence="1" id="KW-0805">Transcription regulation</keyword>
<keyword evidence="2" id="KW-0238">DNA-binding</keyword>
<evidence type="ECO:0000256" key="4">
    <source>
        <dbReference type="SAM" id="MobiDB-lite"/>
    </source>
</evidence>
<dbReference type="PANTHER" id="PTHR11462:SF35">
    <property type="entry name" value="TRANSCRIPTION FACTOR JRA"/>
    <property type="match status" value="1"/>
</dbReference>
<dbReference type="PROSITE" id="PS00036">
    <property type="entry name" value="BZIP_BASIC"/>
    <property type="match status" value="1"/>
</dbReference>
<evidence type="ECO:0000256" key="2">
    <source>
        <dbReference type="ARBA" id="ARBA00023125"/>
    </source>
</evidence>
<dbReference type="Gene3D" id="1.20.5.170">
    <property type="match status" value="1"/>
</dbReference>
<feature type="region of interest" description="Disordered" evidence="4">
    <location>
        <begin position="72"/>
        <end position="149"/>
    </location>
</feature>
<evidence type="ECO:0000256" key="1">
    <source>
        <dbReference type="ARBA" id="ARBA00023015"/>
    </source>
</evidence>
<feature type="compositionally biased region" description="Polar residues" evidence="4">
    <location>
        <begin position="12"/>
        <end position="21"/>
    </location>
</feature>
<dbReference type="InterPro" id="IPR050946">
    <property type="entry name" value="AP-1_TF_bZIP"/>
</dbReference>
<dbReference type="InterPro" id="IPR004827">
    <property type="entry name" value="bZIP"/>
</dbReference>
<dbReference type="GeneID" id="66068499"/>
<evidence type="ECO:0000259" key="5">
    <source>
        <dbReference type="PROSITE" id="PS00036"/>
    </source>
</evidence>
<feature type="region of interest" description="Disordered" evidence="4">
    <location>
        <begin position="1"/>
        <end position="25"/>
    </location>
</feature>
<dbReference type="Pfam" id="PF07716">
    <property type="entry name" value="bZIP_2"/>
    <property type="match status" value="1"/>
</dbReference>